<comment type="caution">
    <text evidence="1">The sequence shown here is derived from an EMBL/GenBank/DDBJ whole genome shotgun (WGS) entry which is preliminary data.</text>
</comment>
<evidence type="ECO:0000313" key="1">
    <source>
        <dbReference type="EMBL" id="KAF0332858.1"/>
    </source>
</evidence>
<name>A0A8H3ZUY7_GIGMA</name>
<organism evidence="1 2">
    <name type="scientific">Gigaspora margarita</name>
    <dbReference type="NCBI Taxonomy" id="4874"/>
    <lineage>
        <taxon>Eukaryota</taxon>
        <taxon>Fungi</taxon>
        <taxon>Fungi incertae sedis</taxon>
        <taxon>Mucoromycota</taxon>
        <taxon>Glomeromycotina</taxon>
        <taxon>Glomeromycetes</taxon>
        <taxon>Diversisporales</taxon>
        <taxon>Gigasporaceae</taxon>
        <taxon>Gigaspora</taxon>
    </lineage>
</organism>
<sequence length="76" mass="9105">MDIEEILEEEKIEEKSEKLNREYLNSCFSEYMLKLETPSESTVYLEKPQTSEPEEWKINQQYGNRGAVKHLITYMI</sequence>
<protein>
    <submittedName>
        <fullName evidence="1">Uncharacterized protein</fullName>
    </submittedName>
</protein>
<dbReference type="Proteomes" id="UP000439903">
    <property type="component" value="Unassembled WGS sequence"/>
</dbReference>
<dbReference type="AlphaFoldDB" id="A0A8H3ZUY7"/>
<keyword evidence="2" id="KW-1185">Reference proteome</keyword>
<gene>
    <name evidence="1" type="ORF">F8M41_019312</name>
</gene>
<evidence type="ECO:0000313" key="2">
    <source>
        <dbReference type="Proteomes" id="UP000439903"/>
    </source>
</evidence>
<dbReference type="EMBL" id="WTPW01004954">
    <property type="protein sequence ID" value="KAF0332858.1"/>
    <property type="molecule type" value="Genomic_DNA"/>
</dbReference>
<accession>A0A8H3ZUY7</accession>
<proteinExistence type="predicted"/>
<reference evidence="1 2" key="1">
    <citation type="journal article" date="2019" name="Environ. Microbiol.">
        <title>At the nexus of three kingdoms: the genome of the mycorrhizal fungus Gigaspora margarita provides insights into plant, endobacterial and fungal interactions.</title>
        <authorList>
            <person name="Venice F."/>
            <person name="Ghignone S."/>
            <person name="Salvioli di Fossalunga A."/>
            <person name="Amselem J."/>
            <person name="Novero M."/>
            <person name="Xianan X."/>
            <person name="Sedzielewska Toro K."/>
            <person name="Morin E."/>
            <person name="Lipzen A."/>
            <person name="Grigoriev I.V."/>
            <person name="Henrissat B."/>
            <person name="Martin F.M."/>
            <person name="Bonfante P."/>
        </authorList>
    </citation>
    <scope>NUCLEOTIDE SEQUENCE [LARGE SCALE GENOMIC DNA]</scope>
    <source>
        <strain evidence="1 2">BEG34</strain>
    </source>
</reference>
<dbReference type="OrthoDB" id="2333507at2759"/>